<sequence length="92" mass="10064">MENFIRKARGKAIRAVCAVRGRTQTLSLHDFCTRAKSAVQNREGQGTLDVAITVLISIVLGALILGGLYLLVDSTVLPTITQKIQEMFNYKG</sequence>
<dbReference type="EMBL" id="JACRSV010000004">
    <property type="protein sequence ID" value="MBC8560761.1"/>
    <property type="molecule type" value="Genomic_DNA"/>
</dbReference>
<keyword evidence="3" id="KW-1185">Reference proteome</keyword>
<dbReference type="RefSeq" id="WP_249296028.1">
    <property type="nucleotide sequence ID" value="NZ_JACRSV010000004.1"/>
</dbReference>
<dbReference type="Proteomes" id="UP000610760">
    <property type="component" value="Unassembled WGS sequence"/>
</dbReference>
<keyword evidence="1" id="KW-0812">Transmembrane</keyword>
<protein>
    <submittedName>
        <fullName evidence="2">Uncharacterized protein</fullName>
    </submittedName>
</protein>
<dbReference type="InterPro" id="IPR045765">
    <property type="entry name" value="DUF6133"/>
</dbReference>
<dbReference type="Pfam" id="PF19629">
    <property type="entry name" value="DUF6133"/>
    <property type="match status" value="1"/>
</dbReference>
<dbReference type="AlphaFoldDB" id="A0A926I8B3"/>
<keyword evidence="1" id="KW-0472">Membrane</keyword>
<evidence type="ECO:0000313" key="3">
    <source>
        <dbReference type="Proteomes" id="UP000610760"/>
    </source>
</evidence>
<reference evidence="2" key="1">
    <citation type="submission" date="2020-08" db="EMBL/GenBank/DDBJ databases">
        <title>Genome public.</title>
        <authorList>
            <person name="Liu C."/>
            <person name="Sun Q."/>
        </authorList>
    </citation>
    <scope>NUCLEOTIDE SEQUENCE</scope>
    <source>
        <strain evidence="2">NSJ-33</strain>
    </source>
</reference>
<comment type="caution">
    <text evidence="2">The sequence shown here is derived from an EMBL/GenBank/DDBJ whole genome shotgun (WGS) entry which is preliminary data.</text>
</comment>
<feature type="transmembrane region" description="Helical" evidence="1">
    <location>
        <begin position="50"/>
        <end position="72"/>
    </location>
</feature>
<evidence type="ECO:0000256" key="1">
    <source>
        <dbReference type="SAM" id="Phobius"/>
    </source>
</evidence>
<gene>
    <name evidence="2" type="ORF">H8710_11870</name>
</gene>
<proteinExistence type="predicted"/>
<organism evidence="2 3">
    <name type="scientific">Fumia xinanensis</name>
    <dbReference type="NCBI Taxonomy" id="2763659"/>
    <lineage>
        <taxon>Bacteria</taxon>
        <taxon>Bacillati</taxon>
        <taxon>Bacillota</taxon>
        <taxon>Clostridia</taxon>
        <taxon>Eubacteriales</taxon>
        <taxon>Oscillospiraceae</taxon>
        <taxon>Fumia</taxon>
    </lineage>
</organism>
<name>A0A926I8B3_9FIRM</name>
<keyword evidence="1" id="KW-1133">Transmembrane helix</keyword>
<accession>A0A926I8B3</accession>
<evidence type="ECO:0000313" key="2">
    <source>
        <dbReference type="EMBL" id="MBC8560761.1"/>
    </source>
</evidence>